<dbReference type="EMBL" id="CP016774">
    <property type="protein sequence ID" value="ASY17027.1"/>
    <property type="molecule type" value="Genomic_DNA"/>
</dbReference>
<reference evidence="1 2" key="1">
    <citation type="submission" date="2016-07" db="EMBL/GenBank/DDBJ databases">
        <title>High microdiversification within the ubiquitous acI lineage of Actinobacteria.</title>
        <authorList>
            <person name="Neuenschwander S.M."/>
            <person name="Salcher M."/>
            <person name="Ghai R."/>
            <person name="Pernthaler J."/>
        </authorList>
    </citation>
    <scope>NUCLEOTIDE SEQUENCE [LARGE SCALE GENOMIC DNA]</scope>
    <source>
        <strain evidence="1">MMS-IA-79</strain>
    </source>
</reference>
<proteinExistence type="predicted"/>
<protein>
    <submittedName>
        <fullName evidence="1">Uncharacterized protein</fullName>
    </submittedName>
</protein>
<gene>
    <name evidence="1" type="ORF">A1sIA79_02060</name>
</gene>
<accession>A0ABM6MDP2</accession>
<evidence type="ECO:0000313" key="2">
    <source>
        <dbReference type="Proteomes" id="UP000217177"/>
    </source>
</evidence>
<name>A0ABM6MDP2_9ACTN</name>
<sequence length="85" mass="9308">MSLHAIKTHTELMMGMDFAGYTKVSAGNPIARMPATRMAFASSMKNNAKNWNVMLQFKLANFAHITSILAGNLIAKTWSLSEGFA</sequence>
<keyword evidence="2" id="KW-1185">Reference proteome</keyword>
<dbReference type="Proteomes" id="UP000217177">
    <property type="component" value="Chromosome"/>
</dbReference>
<organism evidence="1 2">
    <name type="scientific">Candidatus Planktophila versatilis</name>
    <dbReference type="NCBI Taxonomy" id="1884905"/>
    <lineage>
        <taxon>Bacteria</taxon>
        <taxon>Bacillati</taxon>
        <taxon>Actinomycetota</taxon>
        <taxon>Actinomycetes</taxon>
        <taxon>Candidatus Nanopelagicales</taxon>
        <taxon>Candidatus Nanopelagicaceae</taxon>
        <taxon>Candidatus Planktophila</taxon>
    </lineage>
</organism>
<evidence type="ECO:0000313" key="1">
    <source>
        <dbReference type="EMBL" id="ASY17027.1"/>
    </source>
</evidence>